<dbReference type="GeneID" id="13826717"/>
<accession>K4HYQ3</accession>
<dbReference type="EMBL" id="JX182369">
    <property type="protein sequence ID" value="AFU62053.1"/>
    <property type="molecule type" value="Genomic_DNA"/>
</dbReference>
<organism evidence="1 2">
    <name type="scientific">Streptomyces phage phiHau3</name>
    <dbReference type="NCBI Taxonomy" id="1204524"/>
    <lineage>
        <taxon>Viruses</taxon>
        <taxon>Duplodnaviria</taxon>
        <taxon>Heunggongvirae</taxon>
        <taxon>Uroviricota</taxon>
        <taxon>Caudoviricetes</taxon>
        <taxon>Arquatrovirinae</taxon>
        <taxon>Hautrevirus</taxon>
        <taxon>Hautrevirus hau3</taxon>
    </lineage>
</organism>
<name>K4HYQ3_9CAUD</name>
<dbReference type="KEGG" id="vg:13826717"/>
<sequence length="132" mass="14381">MSTYLSPASFGMIQAAHEPCGWCGGFECLSPARDLPDGTHIHYCRVNEAPGLRTLGSCTPTGEVCPGCCESCPVVPQDPATWHECTHQNNPPCDLHLAEYEREAGLAHLADLRADYEAEVWAAATMDAYLWD</sequence>
<protein>
    <submittedName>
        <fullName evidence="1">Uncharacterized protein</fullName>
    </submittedName>
</protein>
<dbReference type="Proteomes" id="UP000008042">
    <property type="component" value="Segment"/>
</dbReference>
<gene>
    <name evidence="1" type="ORF">phiHau3_75</name>
</gene>
<proteinExistence type="predicted"/>
<keyword evidence="2" id="KW-1185">Reference proteome</keyword>
<reference evidence="2" key="1">
    <citation type="submission" date="2012-06" db="EMBL/GenBank/DDBJ databases">
        <authorList>
            <person name="Smith M.C.M."/>
            <person name="Hendrix R."/>
            <person name="Hatfull G.F."/>
            <person name="Buttner M.J."/>
            <person name="Bibb M.J."/>
        </authorList>
    </citation>
    <scope>NUCLEOTIDE SEQUENCE [LARGE SCALE GENOMIC DNA]</scope>
</reference>
<evidence type="ECO:0000313" key="2">
    <source>
        <dbReference type="Proteomes" id="UP000008042"/>
    </source>
</evidence>
<evidence type="ECO:0000313" key="1">
    <source>
        <dbReference type="EMBL" id="AFU62053.1"/>
    </source>
</evidence>
<dbReference type="RefSeq" id="YP_006906251.1">
    <property type="nucleotide sequence ID" value="NC_018836.1"/>
</dbReference>